<organism evidence="8">
    <name type="scientific">Heligmosomoides polygyrus</name>
    <name type="common">Parasitic roundworm</name>
    <dbReference type="NCBI Taxonomy" id="6339"/>
    <lineage>
        <taxon>Eukaryota</taxon>
        <taxon>Metazoa</taxon>
        <taxon>Ecdysozoa</taxon>
        <taxon>Nematoda</taxon>
        <taxon>Chromadorea</taxon>
        <taxon>Rhabditida</taxon>
        <taxon>Rhabditina</taxon>
        <taxon>Rhabditomorpha</taxon>
        <taxon>Strongyloidea</taxon>
        <taxon>Heligmosomidae</taxon>
        <taxon>Heligmosomoides</taxon>
    </lineage>
</organism>
<evidence type="ECO:0000259" key="6">
    <source>
        <dbReference type="PROSITE" id="PS51194"/>
    </source>
</evidence>
<keyword evidence="3" id="KW-0811">Translocation</keyword>
<keyword evidence="1" id="KW-0963">Cytoplasm</keyword>
<evidence type="ECO:0000259" key="5">
    <source>
        <dbReference type="PROSITE" id="PS51192"/>
    </source>
</evidence>
<dbReference type="GO" id="GO:0017038">
    <property type="term" value="P:protein import"/>
    <property type="evidence" value="ECO:0007669"/>
    <property type="project" value="InterPro"/>
</dbReference>
<feature type="compositionally biased region" description="Basic and acidic residues" evidence="4">
    <location>
        <begin position="810"/>
        <end position="823"/>
    </location>
</feature>
<dbReference type="PROSITE" id="PS51196">
    <property type="entry name" value="SECA_MOTOR_DEAD"/>
    <property type="match status" value="1"/>
</dbReference>
<dbReference type="Gene3D" id="3.90.1440.10">
    <property type="entry name" value="SecA, preprotein cross-linking domain"/>
    <property type="match status" value="1"/>
</dbReference>
<dbReference type="SUPFAM" id="SSF81767">
    <property type="entry name" value="Pre-protein crosslinking domain of SecA"/>
    <property type="match status" value="1"/>
</dbReference>
<reference evidence="8 9" key="1">
    <citation type="submission" date="2018-11" db="EMBL/GenBank/DDBJ databases">
        <authorList>
            <consortium name="Pathogen Informatics"/>
        </authorList>
    </citation>
    <scope>NUCLEOTIDE SEQUENCE [LARGE SCALE GENOMIC DNA]</scope>
</reference>
<dbReference type="PRINTS" id="PR00906">
    <property type="entry name" value="SECA"/>
</dbReference>
<evidence type="ECO:0000256" key="3">
    <source>
        <dbReference type="ARBA" id="ARBA00023010"/>
    </source>
</evidence>
<dbReference type="GO" id="GO:0005524">
    <property type="term" value="F:ATP binding"/>
    <property type="evidence" value="ECO:0007669"/>
    <property type="project" value="InterPro"/>
</dbReference>
<dbReference type="InterPro" id="IPR036670">
    <property type="entry name" value="SecA_X-link_sf"/>
</dbReference>
<dbReference type="InterPro" id="IPR011115">
    <property type="entry name" value="SecA_DEAD"/>
</dbReference>
<dbReference type="PROSITE" id="PS51192">
    <property type="entry name" value="HELICASE_ATP_BIND_1"/>
    <property type="match status" value="1"/>
</dbReference>
<reference evidence="10" key="2">
    <citation type="submission" date="2019-09" db="UniProtKB">
        <authorList>
            <consortium name="WormBaseParasite"/>
        </authorList>
    </citation>
    <scope>IDENTIFICATION</scope>
</reference>
<gene>
    <name evidence="8" type="ORF">HPBE_LOCUS18803</name>
</gene>
<dbReference type="InterPro" id="IPR014018">
    <property type="entry name" value="SecA_motor_DEAD"/>
</dbReference>
<dbReference type="GO" id="GO:0006605">
    <property type="term" value="P:protein targeting"/>
    <property type="evidence" value="ECO:0007669"/>
    <property type="project" value="InterPro"/>
</dbReference>
<evidence type="ECO:0000313" key="9">
    <source>
        <dbReference type="Proteomes" id="UP000050761"/>
    </source>
</evidence>
<dbReference type="SUPFAM" id="SSF52540">
    <property type="entry name" value="P-loop containing nucleoside triphosphate hydrolases"/>
    <property type="match status" value="2"/>
</dbReference>
<dbReference type="InterPro" id="IPR014001">
    <property type="entry name" value="Helicase_ATP-bd"/>
</dbReference>
<feature type="domain" description="Helicase C-terminal" evidence="6">
    <location>
        <begin position="1877"/>
        <end position="2060"/>
    </location>
</feature>
<feature type="region of interest" description="Disordered" evidence="4">
    <location>
        <begin position="810"/>
        <end position="837"/>
    </location>
</feature>
<feature type="domain" description="SecA family profile" evidence="7">
    <location>
        <begin position="1361"/>
        <end position="2048"/>
    </location>
</feature>
<evidence type="ECO:0000256" key="4">
    <source>
        <dbReference type="SAM" id="MobiDB-lite"/>
    </source>
</evidence>
<evidence type="ECO:0000313" key="8">
    <source>
        <dbReference type="EMBL" id="VDP12983.1"/>
    </source>
</evidence>
<dbReference type="InterPro" id="IPR000185">
    <property type="entry name" value="SecA"/>
</dbReference>
<dbReference type="SMART" id="SM00957">
    <property type="entry name" value="SecA_DEAD"/>
    <property type="match status" value="1"/>
</dbReference>
<keyword evidence="9" id="KW-1185">Reference proteome</keyword>
<dbReference type="Pfam" id="PF07517">
    <property type="entry name" value="SecA_DEAD"/>
    <property type="match status" value="1"/>
</dbReference>
<dbReference type="EMBL" id="UZAH01030929">
    <property type="protein sequence ID" value="VDP12983.1"/>
    <property type="molecule type" value="Genomic_DNA"/>
</dbReference>
<feature type="region of interest" description="Disordered" evidence="4">
    <location>
        <begin position="219"/>
        <end position="246"/>
    </location>
</feature>
<sequence length="2831" mass="320969">MVETRRLKILAELLAQQPGRHKQILAKLRKLLNQIVTHFSKEQPEKELVRLIINWFKSGEMCIEHYRTWRALTEEGSFSLSDIRKANWFENSENSFFTNFKIALKELPVKDLCRESYGQLWRFLSNLASKTEPKKERTGIRLRLFSKLLFLSDVRSKLETFLRDNPSIFEVNIYAEYAIILDCNLENFTWHGINLSLAAEKIIIRKECEINVSGKSYPRGVRGKARSGSNAGERGEDGSDGEAGESSGNILLATNELKNPEKLKLILNGGDGQGGEDGGDGVDGVHGEGSTKEDLFRLMIKYDSLYWSSWTEILNHSPGAGWTERFKRDGLAQQWMERCFVCEDGREIDFAVAGRWHWFFTVYDLRFLLRGAKGSAGSEGGRNGLGGEGGNRGELTAISLARGKLLTGFEIAMRKGDDGIDGKCGTPGAAGSHGNDVALIDRSGDFTPIHMRKSQRLYGTEKRCRLSYSYEHSSEVETRFSGYRKHSLGRKDCFVKIVENDVERIQATKTATKKAVSERRSTSKATSKQSITEDVVLQEYWSRCASEVAEVQFSGDSEFKFKVTEEVEEEIAQERISIMRTHIDKDEIYYEEKKRSCSVDVESLQEQIQSQCNRASQTDLDEQIALWNDVFSVPFEIKGDVKAALDRMLANLLDSQTVTSAFENRPRLKNGMTQEELKRFAKEVEKKLHEKKLLSTISPRTVAKVDGISDADVNDGLELRDVRPVPLDDFWMKHNNVADGFRERILNEFFDQLEHKYADTELLVALYRVYRCLSKHDAAFEKYKSDAINWCSVEEAKTYLSTFLSCEEHKKSDGEEDPPERSFEMTAEQTALSPPEEVEATKRGWTSKILTFQECLTNFLNSPTQNSSFPEIIQLLKDNKGEITAAFHPLALLMGQDGDLFIRFTTEFGRHNGPLMPGTTPMSLIHMYFMTQQLLDYNMLLYKFHMKYATNILTPRDWYTGEQDPRLDRGCFIESVKINGMPTNHSDLRKFMLRHGLKCGAYRQFVADLVNTNVQVFCTSGYSRLRLVENLNPTADFVRKIFISSSGEVASVGPDMAVRTLRSNIGPRKLNVPLPRWDHQPDIAVFFDEKAVAEEWSRAVTASIGSEFLKFLHKLFSLRGCMLSTLDLQFMLNTVVLLHGVIGVPLEDLCSYVLQKDGAIEDIWLAVRISVMMKEDAPELRELTESLSVIKEPRLRALFGVKIRENDLDRKTLRALTNMLAHAEDRVPQLEKTSMKDWIDIAKCQTWVSYAPLLKKYGSVGYCFVFLNSHGRSEGLQLQSIIDGLLAKGPVVIFEKLISRIAHTVANDEIEFNYNTAMGITRLLTVGSLVATMKIHFENFSSQEFSVRDHVQRFGNLFFLVNESLQCSCMKEVKTMREWNFVFPENSRTLSDIIRLSVNPNDDDKQRCARKATMGEVQALLENRVGGDEEVQMLRKIDDVLYEKRKVRLRNTQKVAVLSALRNRKNLLCQVNTGEGKSYIILALAIIRVLMGGDQETVDIITSSCVLAQRDAENMKDIYESFDIKVGHNCDEDVDKRKNAYKCAVVYGDIARFQRDYLIHTFYQRNILGSRKRCNVIVDEVDSMLLDSGSNMLYLSHNVPGLELLDSLFVFIHRELRMPSLTAEEDPEFNSQALRRKVLMDMYGMVTKTDIAPILYDQKDTASIATLWRLLLKNGIVDEEGILLEFKDISLANFEREVRKDCGATLAGRILAMINVVQNRHREITVPGYLRKFVLAHLDEFIDNAKKALFLQHNDDYVVDLDHTGRVPDLHPLITIIDRGTGTDLATSQWSEGLHQFVQLKHGCRLAPLSLKAVFVSNVSYLKGYKKLNGFSGTLGSKEESNTLVALYDADLMRIPTWKAKAFSENAPILVSTTAEWIEQIYGEICNQVRALRSVLVICRSISEVERLYDGFVALCDQNSPAMNKELGDAFQSMLVYKREFDEFDFSVTGGLACRRIIISTNLAGRGTDIELTEELAAAGGLHVIVSYLPENSRIEDQAYGRAARCGQPGSGQIIAVVDDDSDTNIFQLKQFRDNAEVHRLQALKHFFDYHIDVEEACLRLFRDHCSSVLSDVYSYSHDDLPSEHQVIYFALLDEWAMWLDGRAQAIKKCEADKSSQQKAEIIESVKKFIEQHPLPIMESEDCEVDRCFSWITCPQPLIAWAIIDISRNKPSSALEKLERVEVEYPEFAAEVLYYKGVIKQQQIRRTKGNGEGSENQTENDPEMLMQSTTCLLSAKGLLMERIQQKNILKDIASKLLQNPTTVRSRGFAAQQEEANFVLRNVISSIDDMLGHTVKPEDIRLENEPPSLHIRRFKDYQRAAIFSPTTLSRNFSDQQLRLISCKHGVSLPVLKTALSSINQSEDLEVHDGLKVVSADLLSDMLPLPSVTGFWKSLRRSGGFLQEKVFIAVKKSDLPLVGVVSGLKPVTLKEVPFRVQLSTTLVDDCNLYDVYGDASSVKENDLKNAEIRECLEAGTATVELLGEMNPLVLFAIEHLDEFDYLTEEILISELAVAPAEASWILQKFVEYGVLEKRVADMKCAKQEENSFLEESEEGCVIVGSFIYTLTGRATCEMFPENMRKSLEEIMAKHFCYGYALSALRSSVRKATDGQNIVHRIFLPEQPYLDLYRDLLMCGVLQHERLTSVLKNVYALKTSNTFIPPVFAPNISDYFVPKQIYDRLEQKSPSILLKKCSLVSTAYYLRRKGVTLGPETQRVIAGGMRQIAVVTEPSSWRASFLNLLPRNITLPNVVSIVGVRFLSPVALAISLVATAAVATTEFVMTTLRTLQKMRSSVRYDVDEFKILRDFHEAAIVEHHREEKAAKLMQVLPMRFVL</sequence>
<keyword evidence="2" id="KW-0813">Transport</keyword>
<evidence type="ECO:0000313" key="10">
    <source>
        <dbReference type="WBParaSite" id="HPBE_0001880401-mRNA-1"/>
    </source>
</evidence>
<dbReference type="GO" id="GO:0016020">
    <property type="term" value="C:membrane"/>
    <property type="evidence" value="ECO:0007669"/>
    <property type="project" value="InterPro"/>
</dbReference>
<accession>A0A3P8EUX6</accession>
<dbReference type="PANTHER" id="PTHR30612:SF0">
    <property type="entry name" value="CHLOROPLAST PROTEIN-TRANSPORTING ATPASE"/>
    <property type="match status" value="1"/>
</dbReference>
<protein>
    <submittedName>
        <fullName evidence="10">Chloroplast protein-transporting ATPase</fullName>
    </submittedName>
</protein>
<name>A0A3P8EUX6_HELPZ</name>
<dbReference type="PROSITE" id="PS51194">
    <property type="entry name" value="HELICASE_CTER"/>
    <property type="match status" value="1"/>
</dbReference>
<evidence type="ECO:0000259" key="7">
    <source>
        <dbReference type="PROSITE" id="PS51196"/>
    </source>
</evidence>
<dbReference type="Gene3D" id="3.40.50.300">
    <property type="entry name" value="P-loop containing nucleotide triphosphate hydrolases"/>
    <property type="match status" value="2"/>
</dbReference>
<dbReference type="InterPro" id="IPR001650">
    <property type="entry name" value="Helicase_C-like"/>
</dbReference>
<dbReference type="GO" id="GO:0006886">
    <property type="term" value="P:intracellular protein transport"/>
    <property type="evidence" value="ECO:0007669"/>
    <property type="project" value="InterPro"/>
</dbReference>
<proteinExistence type="predicted"/>
<dbReference type="PANTHER" id="PTHR30612">
    <property type="entry name" value="SECA INNER MEMBRANE COMPONENT OF SEC PROTEIN SECRETION SYSTEM"/>
    <property type="match status" value="1"/>
</dbReference>
<evidence type="ECO:0000256" key="2">
    <source>
        <dbReference type="ARBA" id="ARBA00022927"/>
    </source>
</evidence>
<dbReference type="InterPro" id="IPR027417">
    <property type="entry name" value="P-loop_NTPase"/>
</dbReference>
<dbReference type="OrthoDB" id="10038397at2759"/>
<dbReference type="WBParaSite" id="HPBE_0001880401-mRNA-1">
    <property type="protein sequence ID" value="HPBE_0001880401-mRNA-1"/>
    <property type="gene ID" value="HPBE_0001880401"/>
</dbReference>
<feature type="domain" description="Helicase ATP-binding" evidence="5">
    <location>
        <begin position="1458"/>
        <end position="1617"/>
    </location>
</feature>
<dbReference type="Proteomes" id="UP000050761">
    <property type="component" value="Unassembled WGS sequence"/>
</dbReference>
<evidence type="ECO:0000256" key="1">
    <source>
        <dbReference type="ARBA" id="ARBA00022490"/>
    </source>
</evidence>
<keyword evidence="2" id="KW-0653">Protein transport</keyword>